<feature type="signal peptide" evidence="1">
    <location>
        <begin position="1"/>
        <end position="17"/>
    </location>
</feature>
<reference evidence="4" key="1">
    <citation type="journal article" date="2019" name="Int. J. Syst. Evol. Microbiol.">
        <title>The Global Catalogue of Microorganisms (GCM) 10K type strain sequencing project: providing services to taxonomists for standard genome sequencing and annotation.</title>
        <authorList>
            <consortium name="The Broad Institute Genomics Platform"/>
            <consortium name="The Broad Institute Genome Sequencing Center for Infectious Disease"/>
            <person name="Wu L."/>
            <person name="Ma J."/>
        </authorList>
    </citation>
    <scope>NUCLEOTIDE SEQUENCE [LARGE SCALE GENOMIC DNA]</scope>
    <source>
        <strain evidence="4">KCTC 42911</strain>
    </source>
</reference>
<evidence type="ECO:0000313" key="3">
    <source>
        <dbReference type="EMBL" id="MFC3616192.1"/>
    </source>
</evidence>
<dbReference type="RefSeq" id="WP_386737497.1">
    <property type="nucleotide sequence ID" value="NZ_JBHRXI010000048.1"/>
</dbReference>
<proteinExistence type="predicted"/>
<name>A0ABV7TKQ8_9RHOB</name>
<evidence type="ECO:0000259" key="2">
    <source>
        <dbReference type="Pfam" id="PF07007"/>
    </source>
</evidence>
<dbReference type="Proteomes" id="UP001595629">
    <property type="component" value="Unassembled WGS sequence"/>
</dbReference>
<gene>
    <name evidence="3" type="ORF">ACFORG_20825</name>
</gene>
<keyword evidence="4" id="KW-1185">Reference proteome</keyword>
<sequence>MRLTAAFSTLAAIFATALPAEQLDCNNPKTQLEMTGCASQAYEAADRDLNASWPGAMDMARRLDQSLQPGQTPAAEILRDAQRKWIAFRDAACTAESLVARGGSMQNQLFFICMERLTRQRTRELREFGRMN</sequence>
<evidence type="ECO:0000313" key="4">
    <source>
        <dbReference type="Proteomes" id="UP001595629"/>
    </source>
</evidence>
<keyword evidence="1" id="KW-0732">Signal</keyword>
<comment type="caution">
    <text evidence="3">The sequence shown here is derived from an EMBL/GenBank/DDBJ whole genome shotgun (WGS) entry which is preliminary data.</text>
</comment>
<dbReference type="PANTHER" id="PTHR39176">
    <property type="entry name" value="PERIPLASMIC PROTEIN-RELATED"/>
    <property type="match status" value="1"/>
</dbReference>
<accession>A0ABV7TKQ8</accession>
<organism evidence="3 4">
    <name type="scientific">Lutimaribacter marinistellae</name>
    <dbReference type="NCBI Taxonomy" id="1820329"/>
    <lineage>
        <taxon>Bacteria</taxon>
        <taxon>Pseudomonadati</taxon>
        <taxon>Pseudomonadota</taxon>
        <taxon>Alphaproteobacteria</taxon>
        <taxon>Rhodobacterales</taxon>
        <taxon>Roseobacteraceae</taxon>
        <taxon>Lutimaribacter</taxon>
    </lineage>
</organism>
<feature type="domain" description="Lysozyme inhibitor LprI-like N-terminal" evidence="2">
    <location>
        <begin position="25"/>
        <end position="125"/>
    </location>
</feature>
<dbReference type="InterPro" id="IPR009739">
    <property type="entry name" value="LprI-like_N"/>
</dbReference>
<protein>
    <submittedName>
        <fullName evidence="3">Lysozyme inhibitor LprI family protein</fullName>
    </submittedName>
</protein>
<dbReference type="EMBL" id="JBHRXI010000048">
    <property type="protein sequence ID" value="MFC3616192.1"/>
    <property type="molecule type" value="Genomic_DNA"/>
</dbReference>
<feature type="chain" id="PRO_5045101739" evidence="1">
    <location>
        <begin position="18"/>
        <end position="132"/>
    </location>
</feature>
<dbReference type="Pfam" id="PF07007">
    <property type="entry name" value="LprI"/>
    <property type="match status" value="1"/>
</dbReference>
<dbReference type="Gene3D" id="1.20.1270.180">
    <property type="match status" value="1"/>
</dbReference>
<dbReference type="PANTHER" id="PTHR39176:SF1">
    <property type="entry name" value="PERIPLASMIC PROTEIN"/>
    <property type="match status" value="1"/>
</dbReference>
<evidence type="ECO:0000256" key="1">
    <source>
        <dbReference type="SAM" id="SignalP"/>
    </source>
</evidence>